<feature type="binding site" evidence="9">
    <location>
        <position position="89"/>
    </location>
    <ligand>
        <name>Mg(2+)</name>
        <dbReference type="ChEBI" id="CHEBI:18420"/>
        <label>1</label>
        <note>catalytic</note>
    </ligand>
</feature>
<evidence type="ECO:0000256" key="1">
    <source>
        <dbReference type="ARBA" id="ARBA00001033"/>
    </source>
</evidence>
<dbReference type="AlphaFoldDB" id="A0A2V3TQY4"/>
<comment type="similarity">
    <text evidence="3">Belongs to the inositol monophosphatase superfamily.</text>
</comment>
<reference evidence="10 11" key="1">
    <citation type="submission" date="2018-05" db="EMBL/GenBank/DDBJ databases">
        <title>Genomic Encyclopedia of Type Strains, Phase IV (KMG-IV): sequencing the most valuable type-strain genomes for metagenomic binning, comparative biology and taxonomic classification.</title>
        <authorList>
            <person name="Goeker M."/>
        </authorList>
    </citation>
    <scope>NUCLEOTIDE SEQUENCE [LARGE SCALE GENOMIC DNA]</scope>
    <source>
        <strain evidence="10 11">DSM 6462</strain>
    </source>
</reference>
<dbReference type="GO" id="GO:0046854">
    <property type="term" value="P:phosphatidylinositol phosphate biosynthetic process"/>
    <property type="evidence" value="ECO:0007669"/>
    <property type="project" value="InterPro"/>
</dbReference>
<comment type="cofactor">
    <cofactor evidence="2 9">
        <name>Mg(2+)</name>
        <dbReference type="ChEBI" id="CHEBI:18420"/>
    </cofactor>
</comment>
<evidence type="ECO:0000313" key="10">
    <source>
        <dbReference type="EMBL" id="PXW50747.1"/>
    </source>
</evidence>
<organism evidence="10 11">
    <name type="scientific">Chelatococcus asaccharovorans</name>
    <dbReference type="NCBI Taxonomy" id="28210"/>
    <lineage>
        <taxon>Bacteria</taxon>
        <taxon>Pseudomonadati</taxon>
        <taxon>Pseudomonadota</taxon>
        <taxon>Alphaproteobacteria</taxon>
        <taxon>Hyphomicrobiales</taxon>
        <taxon>Chelatococcaceae</taxon>
        <taxon>Chelatococcus</taxon>
    </lineage>
</organism>
<dbReference type="InterPro" id="IPR020550">
    <property type="entry name" value="Inositol_monophosphatase_CS"/>
</dbReference>
<protein>
    <recommendedName>
        <fullName evidence="5">Inositol-1-monophosphatase</fullName>
        <ecNumber evidence="4">3.1.3.25</ecNumber>
    </recommendedName>
</protein>
<dbReference type="InterPro" id="IPR000760">
    <property type="entry name" value="Inositol_monophosphatase-like"/>
</dbReference>
<evidence type="ECO:0000256" key="3">
    <source>
        <dbReference type="ARBA" id="ARBA00009759"/>
    </source>
</evidence>
<evidence type="ECO:0000256" key="8">
    <source>
        <dbReference type="ARBA" id="ARBA00022842"/>
    </source>
</evidence>
<name>A0A2V3TQY4_9HYPH</name>
<evidence type="ECO:0000313" key="11">
    <source>
        <dbReference type="Proteomes" id="UP000248021"/>
    </source>
</evidence>
<dbReference type="SUPFAM" id="SSF56655">
    <property type="entry name" value="Carbohydrate phosphatase"/>
    <property type="match status" value="1"/>
</dbReference>
<dbReference type="FunFam" id="3.30.540.10:FF:000003">
    <property type="entry name" value="Inositol-1-monophosphatase"/>
    <property type="match status" value="1"/>
</dbReference>
<keyword evidence="8 9" id="KW-0460">Magnesium</keyword>
<evidence type="ECO:0000256" key="7">
    <source>
        <dbReference type="ARBA" id="ARBA00022801"/>
    </source>
</evidence>
<dbReference type="Gene3D" id="3.30.540.10">
    <property type="entry name" value="Fructose-1,6-Bisphosphatase, subunit A, domain 1"/>
    <property type="match status" value="1"/>
</dbReference>
<dbReference type="EMBL" id="QJJK01000023">
    <property type="protein sequence ID" value="PXW50747.1"/>
    <property type="molecule type" value="Genomic_DNA"/>
</dbReference>
<comment type="catalytic activity">
    <reaction evidence="1">
        <text>a myo-inositol phosphate + H2O = myo-inositol + phosphate</text>
        <dbReference type="Rhea" id="RHEA:24056"/>
        <dbReference type="ChEBI" id="CHEBI:15377"/>
        <dbReference type="ChEBI" id="CHEBI:17268"/>
        <dbReference type="ChEBI" id="CHEBI:43474"/>
        <dbReference type="ChEBI" id="CHEBI:84139"/>
        <dbReference type="EC" id="3.1.3.25"/>
    </reaction>
</comment>
<keyword evidence="6 9" id="KW-0479">Metal-binding</keyword>
<dbReference type="GO" id="GO:0007165">
    <property type="term" value="P:signal transduction"/>
    <property type="evidence" value="ECO:0007669"/>
    <property type="project" value="TreeGrafter"/>
</dbReference>
<feature type="binding site" evidence="9">
    <location>
        <position position="86"/>
    </location>
    <ligand>
        <name>Mg(2+)</name>
        <dbReference type="ChEBI" id="CHEBI:18420"/>
        <label>1</label>
        <note>catalytic</note>
    </ligand>
</feature>
<feature type="binding site" evidence="9">
    <location>
        <position position="88"/>
    </location>
    <ligand>
        <name>Mg(2+)</name>
        <dbReference type="ChEBI" id="CHEBI:18420"/>
        <label>1</label>
        <note>catalytic</note>
    </ligand>
</feature>
<evidence type="ECO:0000256" key="9">
    <source>
        <dbReference type="PIRSR" id="PIRSR600760-2"/>
    </source>
</evidence>
<dbReference type="PANTHER" id="PTHR20854">
    <property type="entry name" value="INOSITOL MONOPHOSPHATASE"/>
    <property type="match status" value="1"/>
</dbReference>
<proteinExistence type="inferred from homology"/>
<dbReference type="EC" id="3.1.3.25" evidence="4"/>
<dbReference type="GO" id="GO:0046872">
    <property type="term" value="F:metal ion binding"/>
    <property type="evidence" value="ECO:0007669"/>
    <property type="project" value="UniProtKB-KW"/>
</dbReference>
<dbReference type="PANTHER" id="PTHR20854:SF4">
    <property type="entry name" value="INOSITOL-1-MONOPHOSPHATASE-RELATED"/>
    <property type="match status" value="1"/>
</dbReference>
<dbReference type="Proteomes" id="UP000248021">
    <property type="component" value="Unassembled WGS sequence"/>
</dbReference>
<dbReference type="InterPro" id="IPR020583">
    <property type="entry name" value="Inositol_monoP_metal-BS"/>
</dbReference>
<feature type="binding site" evidence="9">
    <location>
        <position position="72"/>
    </location>
    <ligand>
        <name>Mg(2+)</name>
        <dbReference type="ChEBI" id="CHEBI:18420"/>
        <label>1</label>
        <note>catalytic</note>
    </ligand>
</feature>
<keyword evidence="11" id="KW-1185">Reference proteome</keyword>
<gene>
    <name evidence="10" type="ORF">C7450_12319</name>
</gene>
<dbReference type="PROSITE" id="PS00630">
    <property type="entry name" value="IMP_2"/>
    <property type="match status" value="1"/>
</dbReference>
<dbReference type="PROSITE" id="PS00629">
    <property type="entry name" value="IMP_1"/>
    <property type="match status" value="1"/>
</dbReference>
<evidence type="ECO:0000256" key="5">
    <source>
        <dbReference type="ARBA" id="ARBA00019784"/>
    </source>
</evidence>
<evidence type="ECO:0000256" key="6">
    <source>
        <dbReference type="ARBA" id="ARBA00022723"/>
    </source>
</evidence>
<feature type="binding site" evidence="9">
    <location>
        <position position="212"/>
    </location>
    <ligand>
        <name>Mg(2+)</name>
        <dbReference type="ChEBI" id="CHEBI:18420"/>
        <label>1</label>
        <note>catalytic</note>
    </ligand>
</feature>
<evidence type="ECO:0000256" key="2">
    <source>
        <dbReference type="ARBA" id="ARBA00001946"/>
    </source>
</evidence>
<dbReference type="GO" id="GO:0006020">
    <property type="term" value="P:inositol metabolic process"/>
    <property type="evidence" value="ECO:0007669"/>
    <property type="project" value="TreeGrafter"/>
</dbReference>
<dbReference type="Pfam" id="PF00459">
    <property type="entry name" value="Inositol_P"/>
    <property type="match status" value="1"/>
</dbReference>
<dbReference type="Gene3D" id="3.40.190.80">
    <property type="match status" value="1"/>
</dbReference>
<comment type="caution">
    <text evidence="10">The sequence shown here is derived from an EMBL/GenBank/DDBJ whole genome shotgun (WGS) entry which is preliminary data.</text>
</comment>
<evidence type="ECO:0000256" key="4">
    <source>
        <dbReference type="ARBA" id="ARBA00013106"/>
    </source>
</evidence>
<sequence length="264" mass="27899">MTPTELALRLYAVQGLALEAGRMALDYFGRQESLGVTMKGDQDWLTVADGAVEDFLRRKLALIFPTDTIIGEEGGGEASDAVWIIDPIDGTSNFARGDRNWCISIGFLLNRVPTIGIVFAPAFEELYVAQRGQGATMNGKPITVSGGDDIRRAYVELGWSTRIPAERYVDLVARGFAAGSSMKRAASGALGLCHVANGRTDAYAELHINAWDVAAGIVIAGEAGASISDFFAGEGIAKGNAILCCTPALARQLGEITGIAVTAR</sequence>
<accession>A0A2V3TQY4</accession>
<dbReference type="PRINTS" id="PR00377">
    <property type="entry name" value="IMPHPHTASES"/>
</dbReference>
<dbReference type="GO" id="GO:0008934">
    <property type="term" value="F:inositol monophosphate 1-phosphatase activity"/>
    <property type="evidence" value="ECO:0007669"/>
    <property type="project" value="TreeGrafter"/>
</dbReference>
<keyword evidence="7" id="KW-0378">Hydrolase</keyword>